<name>A0A1V5ZMD9_9BACT</name>
<comment type="caution">
    <text evidence="6">The sequence shown here is derived from an EMBL/GenBank/DDBJ whole genome shotgun (WGS) entry which is preliminary data.</text>
</comment>
<accession>A0A1V5ZMD9</accession>
<keyword evidence="2" id="KW-0812">Transmembrane</keyword>
<reference evidence="6" key="1">
    <citation type="submission" date="2017-02" db="EMBL/GenBank/DDBJ databases">
        <title>Delving into the versatile metabolic prowess of the omnipresent phylum Bacteroidetes.</title>
        <authorList>
            <person name="Nobu M.K."/>
            <person name="Mei R."/>
            <person name="Narihiro T."/>
            <person name="Kuroda K."/>
            <person name="Liu W.-T."/>
        </authorList>
    </citation>
    <scope>NUCLEOTIDE SEQUENCE</scope>
    <source>
        <strain evidence="6">ADurb.Bin160</strain>
    </source>
</reference>
<comment type="subcellular location">
    <subcellularLocation>
        <location evidence="1">Endomembrane system</location>
        <topology evidence="1">Multi-pass membrane protein</topology>
    </subcellularLocation>
</comment>
<protein>
    <recommendedName>
        <fullName evidence="5">DUF1232 domain-containing protein</fullName>
    </recommendedName>
</protein>
<keyword evidence="3" id="KW-1133">Transmembrane helix</keyword>
<dbReference type="Pfam" id="PF06803">
    <property type="entry name" value="DUF1232"/>
    <property type="match status" value="1"/>
</dbReference>
<organism evidence="6">
    <name type="scientific">candidate division CPR1 bacterium ADurb.Bin160</name>
    <dbReference type="NCBI Taxonomy" id="1852826"/>
    <lineage>
        <taxon>Bacteria</taxon>
        <taxon>candidate division CPR1</taxon>
    </lineage>
</organism>
<evidence type="ECO:0000259" key="5">
    <source>
        <dbReference type="Pfam" id="PF06803"/>
    </source>
</evidence>
<sequence length="115" mass="13184">MFLKIDFNGKSINLDKAEVKSNNLGAHAVTFKNVLNMVKDIFSGKYTPQTKQFYISACIMIIYIINPFDCMPDFLPFVGYVDDIAVFSSFIKSFSDEIEAYNNRRINKIGFCKIK</sequence>
<dbReference type="EMBL" id="MWDB01000024">
    <property type="protein sequence ID" value="OQB41094.1"/>
    <property type="molecule type" value="Genomic_DNA"/>
</dbReference>
<keyword evidence="4" id="KW-0472">Membrane</keyword>
<evidence type="ECO:0000256" key="3">
    <source>
        <dbReference type="ARBA" id="ARBA00022989"/>
    </source>
</evidence>
<dbReference type="AlphaFoldDB" id="A0A1V5ZMD9"/>
<evidence type="ECO:0000313" key="6">
    <source>
        <dbReference type="EMBL" id="OQB41094.1"/>
    </source>
</evidence>
<feature type="domain" description="DUF1232" evidence="5">
    <location>
        <begin position="56"/>
        <end position="87"/>
    </location>
</feature>
<dbReference type="GO" id="GO:0012505">
    <property type="term" value="C:endomembrane system"/>
    <property type="evidence" value="ECO:0007669"/>
    <property type="project" value="UniProtKB-SubCell"/>
</dbReference>
<evidence type="ECO:0000256" key="4">
    <source>
        <dbReference type="ARBA" id="ARBA00023136"/>
    </source>
</evidence>
<evidence type="ECO:0000256" key="1">
    <source>
        <dbReference type="ARBA" id="ARBA00004127"/>
    </source>
</evidence>
<evidence type="ECO:0000256" key="2">
    <source>
        <dbReference type="ARBA" id="ARBA00022692"/>
    </source>
</evidence>
<proteinExistence type="predicted"/>
<dbReference type="InterPro" id="IPR010652">
    <property type="entry name" value="DUF1232"/>
</dbReference>
<gene>
    <name evidence="6" type="ORF">BWY04_01058</name>
</gene>
<dbReference type="Proteomes" id="UP000485621">
    <property type="component" value="Unassembled WGS sequence"/>
</dbReference>